<organism evidence="9 10">
    <name type="scientific">Papaver atlanticum</name>
    <dbReference type="NCBI Taxonomy" id="357466"/>
    <lineage>
        <taxon>Eukaryota</taxon>
        <taxon>Viridiplantae</taxon>
        <taxon>Streptophyta</taxon>
        <taxon>Embryophyta</taxon>
        <taxon>Tracheophyta</taxon>
        <taxon>Spermatophyta</taxon>
        <taxon>Magnoliopsida</taxon>
        <taxon>Ranunculales</taxon>
        <taxon>Papaveraceae</taxon>
        <taxon>Papaveroideae</taxon>
        <taxon>Papaver</taxon>
    </lineage>
</organism>
<dbReference type="Proteomes" id="UP001202328">
    <property type="component" value="Unassembled WGS sequence"/>
</dbReference>
<keyword evidence="5 8" id="KW-0812">Transmembrane</keyword>
<comment type="subcellular location">
    <subcellularLocation>
        <location evidence="2">Lipid droplet</location>
    </subcellularLocation>
    <subcellularLocation>
        <location evidence="1">Membrane</location>
        <topology evidence="1">Multi-pass membrane protein</topology>
    </subcellularLocation>
</comment>
<gene>
    <name evidence="9" type="ORF">MKW98_020393</name>
</gene>
<comment type="caution">
    <text evidence="9">The sequence shown here is derived from an EMBL/GenBank/DDBJ whole genome shotgun (WGS) entry which is preliminary data.</text>
</comment>
<dbReference type="EMBL" id="JAJJMB010017752">
    <property type="protein sequence ID" value="KAI3835277.1"/>
    <property type="molecule type" value="Genomic_DNA"/>
</dbReference>
<evidence type="ECO:0000256" key="4">
    <source>
        <dbReference type="ARBA" id="ARBA00022677"/>
    </source>
</evidence>
<keyword evidence="6 8" id="KW-1133">Transmembrane helix</keyword>
<evidence type="ECO:0000256" key="6">
    <source>
        <dbReference type="ARBA" id="ARBA00022989"/>
    </source>
</evidence>
<evidence type="ECO:0000256" key="2">
    <source>
        <dbReference type="ARBA" id="ARBA00004502"/>
    </source>
</evidence>
<protein>
    <recommendedName>
        <fullName evidence="11">Oleosin</fullName>
    </recommendedName>
</protein>
<feature type="transmembrane region" description="Helical" evidence="8">
    <location>
        <begin position="42"/>
        <end position="62"/>
    </location>
</feature>
<evidence type="ECO:0008006" key="11">
    <source>
        <dbReference type="Google" id="ProtNLM"/>
    </source>
</evidence>
<reference evidence="9" key="1">
    <citation type="submission" date="2022-04" db="EMBL/GenBank/DDBJ databases">
        <title>A functionally conserved STORR gene fusion in Papaver species that diverged 16.8 million years ago.</title>
        <authorList>
            <person name="Catania T."/>
        </authorList>
    </citation>
    <scope>NUCLEOTIDE SEQUENCE</scope>
    <source>
        <strain evidence="9">S-188037</strain>
    </source>
</reference>
<keyword evidence="4" id="KW-0551">Lipid droplet</keyword>
<keyword evidence="7 8" id="KW-0472">Membrane</keyword>
<evidence type="ECO:0000256" key="1">
    <source>
        <dbReference type="ARBA" id="ARBA00004141"/>
    </source>
</evidence>
<name>A0AAD4RVL1_9MAGN</name>
<dbReference type="AlphaFoldDB" id="A0AAD4RVL1"/>
<evidence type="ECO:0000313" key="9">
    <source>
        <dbReference type="EMBL" id="KAI3835277.1"/>
    </source>
</evidence>
<feature type="transmembrane region" description="Helical" evidence="8">
    <location>
        <begin position="68"/>
        <end position="93"/>
    </location>
</feature>
<evidence type="ECO:0000256" key="7">
    <source>
        <dbReference type="ARBA" id="ARBA00023136"/>
    </source>
</evidence>
<dbReference type="Pfam" id="PF01277">
    <property type="entry name" value="Oleosin"/>
    <property type="match status" value="1"/>
</dbReference>
<evidence type="ECO:0000256" key="8">
    <source>
        <dbReference type="SAM" id="Phobius"/>
    </source>
</evidence>
<evidence type="ECO:0000256" key="3">
    <source>
        <dbReference type="ARBA" id="ARBA00010858"/>
    </source>
</evidence>
<proteinExistence type="inferred from homology"/>
<evidence type="ECO:0000256" key="5">
    <source>
        <dbReference type="ARBA" id="ARBA00022692"/>
    </source>
</evidence>
<accession>A0AAD4RVL1</accession>
<comment type="similarity">
    <text evidence="3">Belongs to the oleosin family.</text>
</comment>
<dbReference type="GO" id="GO:0016020">
    <property type="term" value="C:membrane"/>
    <property type="evidence" value="ECO:0007669"/>
    <property type="project" value="UniProtKB-SubCell"/>
</dbReference>
<dbReference type="InterPro" id="IPR000136">
    <property type="entry name" value="Oleosin"/>
</dbReference>
<dbReference type="GO" id="GO:0012511">
    <property type="term" value="C:monolayer-surrounded lipid storage body"/>
    <property type="evidence" value="ECO:0007669"/>
    <property type="project" value="InterPro"/>
</dbReference>
<keyword evidence="10" id="KW-1185">Reference proteome</keyword>
<dbReference type="GO" id="GO:0009791">
    <property type="term" value="P:post-embryonic development"/>
    <property type="evidence" value="ECO:0007669"/>
    <property type="project" value="UniProtKB-ARBA"/>
</dbReference>
<sequence>MQSDELNTIIVNIVATESASRTVIPPSSGTGEGQEMTGFMKLLIYGGILLLFGIIFFIFMMISSPIWVVVGTILLINIIGFLWVCGMAAALAFGLPWMYKYLRGTYPLGSDWVDNARNQITGTAGQMRDYASIAREEFAK</sequence>
<dbReference type="GO" id="GO:0048608">
    <property type="term" value="P:reproductive structure development"/>
    <property type="evidence" value="ECO:0007669"/>
    <property type="project" value="UniProtKB-ARBA"/>
</dbReference>
<evidence type="ECO:0000313" key="10">
    <source>
        <dbReference type="Proteomes" id="UP001202328"/>
    </source>
</evidence>